<feature type="domain" description="Peptidase S9 prolyl oligopeptidase catalytic" evidence="3">
    <location>
        <begin position="578"/>
        <end position="684"/>
    </location>
</feature>
<organism evidence="4 5">
    <name type="scientific">Nibricoccus aquaticus</name>
    <dbReference type="NCBI Taxonomy" id="2576891"/>
    <lineage>
        <taxon>Bacteria</taxon>
        <taxon>Pseudomonadati</taxon>
        <taxon>Verrucomicrobiota</taxon>
        <taxon>Opitutia</taxon>
        <taxon>Opitutales</taxon>
        <taxon>Opitutaceae</taxon>
        <taxon>Nibricoccus</taxon>
    </lineage>
</organism>
<name>A0A290QHN0_9BACT</name>
<dbReference type="GO" id="GO:0004252">
    <property type="term" value="F:serine-type endopeptidase activity"/>
    <property type="evidence" value="ECO:0007669"/>
    <property type="project" value="TreeGrafter"/>
</dbReference>
<dbReference type="InterPro" id="IPR029058">
    <property type="entry name" value="AB_hydrolase_fold"/>
</dbReference>
<dbReference type="PANTHER" id="PTHR42776">
    <property type="entry name" value="SERINE PEPTIDASE S9 FAMILY MEMBER"/>
    <property type="match status" value="1"/>
</dbReference>
<feature type="signal peptide" evidence="2">
    <location>
        <begin position="1"/>
        <end position="36"/>
    </location>
</feature>
<evidence type="ECO:0000313" key="4">
    <source>
        <dbReference type="EMBL" id="ATC63352.1"/>
    </source>
</evidence>
<keyword evidence="1" id="KW-0378">Hydrolase</keyword>
<dbReference type="EMBL" id="CP023344">
    <property type="protein sequence ID" value="ATC63352.1"/>
    <property type="molecule type" value="Genomic_DNA"/>
</dbReference>
<accession>A0A290QHN0</accession>
<sequence length="803" mass="87890">MRHFHAPQKTIPMRRSPRHFSALALLGLLTAVPASAASATPSTGTTPIATPAPDAPALTLSASDLAIAEIPAIGTASTTRFNNLFRPFRTEAAALSPDGQRLAYSLREGDNLYVITVKIDDPSRPLARILAGTTRTSTPFMEVHASEKTPARIRWMGWATADRLLIETNANLVTDLTNTSGGIFAVNADGSNPRTLVTPRDVSLAASLSRDTAPIPSSFSDSRIYTPDIDPVEARKAEANAFAATTYGLDNDLPTDLRSPRTPTFFDYAPGEPDWIIIRTSDPRHYGLYRVNIATGQFRYGPTENVSGDYATLINRQGVVGGVVPNSSRSAFPHTFQVAKASPLSLGRWLKLSALTSDTATDFTLSPDNFFGQRSFPIGFDENPHLLYYATNVGRDTYAIRGLDLKTGLPAGRTIESTAIDLATPGPDGLPAVNPLVFDRHTRSLAGIRYQASIRSAIWLRPDLQDIQASLEKILPGRSIDILEWDKSATRYLALVRGPTEPGSFYIVDRTARRALEFVRRSELPAASEPRFSRHFSIENPAGGQLTGFVVIPNAVRQKPIPTVVICADEPWQQAPAEFDGEINALAQMGFAVVQINPRGTWGFGTRHRSPSGAPFDEIQTADIVATIDALAKTLPLHRARVALMGRGRGGFLALRAAQLRPDRFRCVIGLDPTVNLSSWINYTRWTTSDSAPALARAFFSPRLIDANPLFKDDRPHKCPAFILAYRGNEGGSPTQMYLDARSLARAIENDGTPVQFKNLTFDYSRHMPEARSDTMRHIEDFLNLNIYTHDVQMGDAKITGTW</sequence>
<evidence type="ECO:0000259" key="3">
    <source>
        <dbReference type="Pfam" id="PF00326"/>
    </source>
</evidence>
<protein>
    <recommendedName>
        <fullName evidence="3">Peptidase S9 prolyl oligopeptidase catalytic domain-containing protein</fullName>
    </recommendedName>
</protein>
<proteinExistence type="predicted"/>
<dbReference type="Pfam" id="PF00326">
    <property type="entry name" value="Peptidase_S9"/>
    <property type="match status" value="1"/>
</dbReference>
<dbReference type="Gene3D" id="3.40.50.1820">
    <property type="entry name" value="alpha/beta hydrolase"/>
    <property type="match status" value="1"/>
</dbReference>
<dbReference type="KEGG" id="vbh:CMV30_04950"/>
<keyword evidence="2" id="KW-0732">Signal</keyword>
<feature type="chain" id="PRO_5012222775" description="Peptidase S9 prolyl oligopeptidase catalytic domain-containing protein" evidence="2">
    <location>
        <begin position="37"/>
        <end position="803"/>
    </location>
</feature>
<keyword evidence="5" id="KW-1185">Reference proteome</keyword>
<gene>
    <name evidence="4" type="ORF">CMV30_04950</name>
</gene>
<dbReference type="PANTHER" id="PTHR42776:SF27">
    <property type="entry name" value="DIPEPTIDYL PEPTIDASE FAMILY MEMBER 6"/>
    <property type="match status" value="1"/>
</dbReference>
<dbReference type="InterPro" id="IPR001375">
    <property type="entry name" value="Peptidase_S9_cat"/>
</dbReference>
<evidence type="ECO:0000256" key="2">
    <source>
        <dbReference type="SAM" id="SignalP"/>
    </source>
</evidence>
<dbReference type="SUPFAM" id="SSF82171">
    <property type="entry name" value="DPP6 N-terminal domain-like"/>
    <property type="match status" value="1"/>
</dbReference>
<dbReference type="AlphaFoldDB" id="A0A290QHN0"/>
<reference evidence="4 5" key="1">
    <citation type="submission" date="2017-09" db="EMBL/GenBank/DDBJ databases">
        <title>Complete genome sequence of Verrucomicrobial strain HZ-65, isolated from freshwater.</title>
        <authorList>
            <person name="Choi A."/>
        </authorList>
    </citation>
    <scope>NUCLEOTIDE SEQUENCE [LARGE SCALE GENOMIC DNA]</scope>
    <source>
        <strain evidence="4 5">HZ-65</strain>
    </source>
</reference>
<evidence type="ECO:0000256" key="1">
    <source>
        <dbReference type="ARBA" id="ARBA00022801"/>
    </source>
</evidence>
<evidence type="ECO:0000313" key="5">
    <source>
        <dbReference type="Proteomes" id="UP000217265"/>
    </source>
</evidence>
<dbReference type="GO" id="GO:0006508">
    <property type="term" value="P:proteolysis"/>
    <property type="evidence" value="ECO:0007669"/>
    <property type="project" value="InterPro"/>
</dbReference>
<dbReference type="SUPFAM" id="SSF53474">
    <property type="entry name" value="alpha/beta-Hydrolases"/>
    <property type="match status" value="1"/>
</dbReference>
<dbReference type="Proteomes" id="UP000217265">
    <property type="component" value="Chromosome"/>
</dbReference>